<reference evidence="2 3" key="1">
    <citation type="submission" date="2020-07" db="EMBL/GenBank/DDBJ databases">
        <title>Thermogemmata thermophila gen. nov., sp. nov., a novel moderate thermophilic planctomycete from a Kamchatka hot spring.</title>
        <authorList>
            <person name="Elcheninov A.G."/>
            <person name="Podosokorskaya O.A."/>
            <person name="Kovaleva O.L."/>
            <person name="Novikov A."/>
            <person name="Bonch-Osmolovskaya E.A."/>
            <person name="Toshchakov S.V."/>
            <person name="Kublanov I.V."/>
        </authorList>
    </citation>
    <scope>NUCLEOTIDE SEQUENCE [LARGE SCALE GENOMIC DNA]</scope>
    <source>
        <strain evidence="2 3">2918</strain>
    </source>
</reference>
<protein>
    <submittedName>
        <fullName evidence="2">Uncharacterized protein</fullName>
    </submittedName>
</protein>
<accession>A0A7V9AC46</accession>
<evidence type="ECO:0000313" key="2">
    <source>
        <dbReference type="EMBL" id="MBA2226629.1"/>
    </source>
</evidence>
<gene>
    <name evidence="2" type="ORF">H0921_10700</name>
</gene>
<keyword evidence="1" id="KW-0812">Transmembrane</keyword>
<evidence type="ECO:0000256" key="1">
    <source>
        <dbReference type="SAM" id="Phobius"/>
    </source>
</evidence>
<feature type="transmembrane region" description="Helical" evidence="1">
    <location>
        <begin position="20"/>
        <end position="45"/>
    </location>
</feature>
<keyword evidence="1" id="KW-1133">Transmembrane helix</keyword>
<name>A0A7V9AC46_9BACT</name>
<keyword evidence="1" id="KW-0472">Membrane</keyword>
<comment type="caution">
    <text evidence="2">The sequence shown here is derived from an EMBL/GenBank/DDBJ whole genome shotgun (WGS) entry which is preliminary data.</text>
</comment>
<proteinExistence type="predicted"/>
<dbReference type="Proteomes" id="UP000542342">
    <property type="component" value="Unassembled WGS sequence"/>
</dbReference>
<sequence length="498" mass="56922">MTASSPRPKASVRRAVIRWVRFLLLGLLIFVGLPLLAWGIVGLVLRYQGQRELQTVLAELEQKDPAWSWESLQAGRPSVPPEQNVMELVQRIGQQVYPFGKPPQTWDSHHPDWREYFSSVPPNHRWIPSAVQVVRSDLQKYPEAIPIVRSLKNYPRGSVNITLETNPLATRLEFAHYWGGVRELLGFDTLLALEEGDFRRAAGNIQAMFQISRVIGDTPFLITSLIAWGGYRLGVEKLEHWLAQDSAPEQLEQVQRWLEDVHDALKSDLGWRSERASHHLLFVALERGQVSIQDILGHDIPHGDWYAYQWLRASAWYRLPREHAYYLRAMTRWLEEVVHRPVEERLAAARAFEESLQADPQASAAPLSGYFLRYTASRRLATAQLHTLTLIRCAQVGLACERYRLKHQRWPDRLSDLTPEFLPQVPLDPFTGQPLRLTRTADGIAIHSGAQQQEGVPPLQGAYKTAGLPEGVLLGFRLWNPERRRQPPLPAEAPMRPK</sequence>
<keyword evidence="3" id="KW-1185">Reference proteome</keyword>
<evidence type="ECO:0000313" key="3">
    <source>
        <dbReference type="Proteomes" id="UP000542342"/>
    </source>
</evidence>
<dbReference type="AlphaFoldDB" id="A0A7V9AC46"/>
<dbReference type="RefSeq" id="WP_194538076.1">
    <property type="nucleotide sequence ID" value="NZ_JACEFB010000007.1"/>
</dbReference>
<dbReference type="EMBL" id="JACEFB010000007">
    <property type="protein sequence ID" value="MBA2226629.1"/>
    <property type="molecule type" value="Genomic_DNA"/>
</dbReference>
<organism evidence="2 3">
    <name type="scientific">Thermogemmata fonticola</name>
    <dbReference type="NCBI Taxonomy" id="2755323"/>
    <lineage>
        <taxon>Bacteria</taxon>
        <taxon>Pseudomonadati</taxon>
        <taxon>Planctomycetota</taxon>
        <taxon>Planctomycetia</taxon>
        <taxon>Gemmatales</taxon>
        <taxon>Gemmataceae</taxon>
        <taxon>Thermogemmata</taxon>
    </lineage>
</organism>